<keyword evidence="3" id="KW-1185">Reference proteome</keyword>
<dbReference type="EMBL" id="PEBJ01000005">
    <property type="protein sequence ID" value="PJM76506.1"/>
    <property type="molecule type" value="Genomic_DNA"/>
</dbReference>
<dbReference type="AlphaFoldDB" id="A0A2M9HI69"/>
<protein>
    <submittedName>
        <fullName evidence="2">Uncharacterized protein</fullName>
    </submittedName>
</protein>
<sequence length="149" mass="17040">MASRKFDSKEIQYLNSLIAVSSASSTRIRYTDAFRDEFLRRDMAGDSPTEIFRDAGLPPSLIGAKRIERAAARWREEGAKSVGDLASAKLGDLERLAEYQRVTDGLAQHVRNLERQAQHAEQDIYNLEQHIIRLEQRMRLLERHVDGDS</sequence>
<gene>
    <name evidence="2" type="ORF">CSQ86_08410</name>
</gene>
<proteinExistence type="predicted"/>
<feature type="coiled-coil region" evidence="1">
    <location>
        <begin position="96"/>
        <end position="144"/>
    </location>
</feature>
<comment type="caution">
    <text evidence="2">The sequence shown here is derived from an EMBL/GenBank/DDBJ whole genome shotgun (WGS) entry which is preliminary data.</text>
</comment>
<organism evidence="2 3">
    <name type="scientific">Bifidobacterium felsineum</name>
    <dbReference type="NCBI Taxonomy" id="2045440"/>
    <lineage>
        <taxon>Bacteria</taxon>
        <taxon>Bacillati</taxon>
        <taxon>Actinomycetota</taxon>
        <taxon>Actinomycetes</taxon>
        <taxon>Bifidobacteriales</taxon>
        <taxon>Bifidobacteriaceae</taxon>
        <taxon>Bifidobacterium</taxon>
    </lineage>
</organism>
<evidence type="ECO:0000313" key="3">
    <source>
        <dbReference type="Proteomes" id="UP000229239"/>
    </source>
</evidence>
<name>A0A2M9HI69_9BIFI</name>
<accession>A0A2M9HI69</accession>
<dbReference type="RefSeq" id="WP_100494683.1">
    <property type="nucleotide sequence ID" value="NZ_JAFEJV010000010.1"/>
</dbReference>
<keyword evidence="1" id="KW-0175">Coiled coil</keyword>
<evidence type="ECO:0000313" key="2">
    <source>
        <dbReference type="EMBL" id="PJM76506.1"/>
    </source>
</evidence>
<evidence type="ECO:0000256" key="1">
    <source>
        <dbReference type="SAM" id="Coils"/>
    </source>
</evidence>
<dbReference type="OrthoDB" id="3231571at2"/>
<dbReference type="Pfam" id="PF20310">
    <property type="entry name" value="HTH_Tnp_2"/>
    <property type="match status" value="1"/>
</dbReference>
<dbReference type="Proteomes" id="UP000229239">
    <property type="component" value="Unassembled WGS sequence"/>
</dbReference>
<dbReference type="InterPro" id="IPR046929">
    <property type="entry name" value="HTH_Tnp"/>
</dbReference>
<reference evidence="3" key="1">
    <citation type="submission" date="2017-10" db="EMBL/GenBank/DDBJ databases">
        <title>Draft genome sequences of strains TRE 1, TRE 9, TRE H and TRI 7, isolated from tamarins, belonging to four potential novel Bifidobacterium species.</title>
        <authorList>
            <person name="Mattarelli P."/>
            <person name="Modesto M."/>
            <person name="Puglisi E."/>
            <person name="Morelli L."/>
            <person name="Bonetti A."/>
            <person name="Spezio C."/>
            <person name="Sandri C."/>
        </authorList>
    </citation>
    <scope>NUCLEOTIDE SEQUENCE [LARGE SCALE GENOMIC DNA]</scope>
    <source>
        <strain evidence="3">TREH</strain>
    </source>
</reference>